<dbReference type="KEGG" id="bly:A2T55_04870"/>
<comment type="subcellular location">
    <subcellularLocation>
        <location evidence="1">Cell membrane</location>
        <topology evidence="1">Multi-pass membrane protein</topology>
    </subcellularLocation>
</comment>
<reference evidence="11" key="2">
    <citation type="submission" date="2016-03" db="EMBL/GenBank/DDBJ databases">
        <authorList>
            <person name="Ploux O."/>
        </authorList>
    </citation>
    <scope>NUCLEOTIDE SEQUENCE [LARGE SCALE GENOMIC DNA]</scope>
    <source>
        <strain evidence="11">BS258</strain>
    </source>
</reference>
<gene>
    <name evidence="8" type="ORF">A2T55_04870</name>
    <name evidence="9" type="ORF">AE0388_2705</name>
</gene>
<keyword evidence="10" id="KW-1185">Reference proteome</keyword>
<dbReference type="PATRIC" id="fig|1703.6.peg.2610"/>
<dbReference type="GO" id="GO:0005886">
    <property type="term" value="C:plasma membrane"/>
    <property type="evidence" value="ECO:0007669"/>
    <property type="project" value="UniProtKB-SubCell"/>
</dbReference>
<accession>A0A142NK90</accession>
<evidence type="ECO:0000313" key="10">
    <source>
        <dbReference type="Proteomes" id="UP000031488"/>
    </source>
</evidence>
<reference evidence="9 10" key="1">
    <citation type="submission" date="2014-11" db="EMBL/GenBank/DDBJ databases">
        <title>Draft Genome Sequence of Brevibacterium linens AE038-8.</title>
        <authorList>
            <person name="Maizel D."/>
            <person name="Utturkar S.M."/>
            <person name="Brown S.D."/>
            <person name="Ferrero M."/>
            <person name="Rosen B.P."/>
        </authorList>
    </citation>
    <scope>NUCLEOTIDE SEQUENCE [LARGE SCALE GENOMIC DNA]</scope>
    <source>
        <strain evidence="9 10">AE038-8</strain>
    </source>
</reference>
<feature type="transmembrane region" description="Helical" evidence="7">
    <location>
        <begin position="12"/>
        <end position="31"/>
    </location>
</feature>
<keyword evidence="5 7" id="KW-1133">Transmembrane helix</keyword>
<evidence type="ECO:0000313" key="8">
    <source>
        <dbReference type="EMBL" id="AMT93193.1"/>
    </source>
</evidence>
<dbReference type="OrthoDB" id="5191770at2"/>
<feature type="transmembrane region" description="Helical" evidence="7">
    <location>
        <begin position="51"/>
        <end position="70"/>
    </location>
</feature>
<keyword evidence="6 7" id="KW-0472">Membrane</keyword>
<dbReference type="AlphaFoldDB" id="A0A0B9A053"/>
<name>A0A0B9A053_BRELN</name>
<keyword evidence="3" id="KW-1003">Cell membrane</keyword>
<dbReference type="Proteomes" id="UP000031488">
    <property type="component" value="Unassembled WGS sequence"/>
</dbReference>
<evidence type="ECO:0008006" key="12">
    <source>
        <dbReference type="Google" id="ProtNLM"/>
    </source>
</evidence>
<protein>
    <recommendedName>
        <fullName evidence="12">DUF350 domain-containing protein</fullName>
    </recommendedName>
</protein>
<dbReference type="RefSeq" id="WP_052240077.1">
    <property type="nucleotide sequence ID" value="NZ_CP014869.1"/>
</dbReference>
<dbReference type="EMBL" id="JTJZ01000020">
    <property type="protein sequence ID" value="KHS52155.1"/>
    <property type="molecule type" value="Genomic_DNA"/>
</dbReference>
<feature type="transmembrane region" description="Helical" evidence="7">
    <location>
        <begin position="77"/>
        <end position="103"/>
    </location>
</feature>
<evidence type="ECO:0000313" key="11">
    <source>
        <dbReference type="Proteomes" id="UP000075950"/>
    </source>
</evidence>
<dbReference type="EMBL" id="CP014869">
    <property type="protein sequence ID" value="AMT93193.1"/>
    <property type="molecule type" value="Genomic_DNA"/>
</dbReference>
<keyword evidence="4 7" id="KW-0812">Transmembrane</keyword>
<dbReference type="Pfam" id="PF03994">
    <property type="entry name" value="DUF350"/>
    <property type="match status" value="1"/>
</dbReference>
<evidence type="ECO:0000256" key="5">
    <source>
        <dbReference type="ARBA" id="ARBA00022989"/>
    </source>
</evidence>
<organism evidence="9 10">
    <name type="scientific">Brevibacterium linens</name>
    <dbReference type="NCBI Taxonomy" id="1703"/>
    <lineage>
        <taxon>Bacteria</taxon>
        <taxon>Bacillati</taxon>
        <taxon>Actinomycetota</taxon>
        <taxon>Actinomycetes</taxon>
        <taxon>Micrococcales</taxon>
        <taxon>Brevibacteriaceae</taxon>
        <taxon>Brevibacterium</taxon>
    </lineage>
</organism>
<accession>A0A0B9A053</accession>
<evidence type="ECO:0000313" key="9">
    <source>
        <dbReference type="EMBL" id="KHS52155.1"/>
    </source>
</evidence>
<evidence type="ECO:0000256" key="2">
    <source>
        <dbReference type="ARBA" id="ARBA00005779"/>
    </source>
</evidence>
<proteinExistence type="inferred from homology"/>
<dbReference type="InterPro" id="IPR007140">
    <property type="entry name" value="DUF350"/>
</dbReference>
<comment type="similarity">
    <text evidence="2">Belongs to the UPF0719 family.</text>
</comment>
<evidence type="ECO:0000256" key="7">
    <source>
        <dbReference type="SAM" id="Phobius"/>
    </source>
</evidence>
<dbReference type="Proteomes" id="UP000075950">
    <property type="component" value="Chromosome"/>
</dbReference>
<sequence length="142" mass="14797">MLLNYLIYETGVVLSYAGCGLLLMVIGYFVVDLLTPGKLHVILWEQKSRNAAVLVASDLAGVAIIVIAAIRASSDDLAAGILSTLVFGILGIILMGVSFVLIGLLTPGKTGDIINSPQMHPEVWVNATAHLGIAGIMAAALL</sequence>
<evidence type="ECO:0000256" key="3">
    <source>
        <dbReference type="ARBA" id="ARBA00022475"/>
    </source>
</evidence>
<evidence type="ECO:0000256" key="1">
    <source>
        <dbReference type="ARBA" id="ARBA00004651"/>
    </source>
</evidence>
<reference evidence="8" key="3">
    <citation type="submission" date="2016-03" db="EMBL/GenBank/DDBJ databases">
        <authorList>
            <person name="Zhu Y."/>
            <person name="Sun C."/>
        </authorList>
    </citation>
    <scope>NUCLEOTIDE SEQUENCE</scope>
    <source>
        <strain evidence="8">BS258</strain>
    </source>
</reference>
<evidence type="ECO:0000256" key="4">
    <source>
        <dbReference type="ARBA" id="ARBA00022692"/>
    </source>
</evidence>
<evidence type="ECO:0000256" key="6">
    <source>
        <dbReference type="ARBA" id="ARBA00023136"/>
    </source>
</evidence>